<name>A0A8H7CQZ9_9AGAR</name>
<evidence type="ECO:0000313" key="3">
    <source>
        <dbReference type="Proteomes" id="UP000620124"/>
    </source>
</evidence>
<dbReference type="PRINTS" id="PR00364">
    <property type="entry name" value="DISEASERSIST"/>
</dbReference>
<protein>
    <submittedName>
        <fullName evidence="2">CTLH domain-containing protein</fullName>
    </submittedName>
</protein>
<dbReference type="PANTHER" id="PTHR47691:SF3">
    <property type="entry name" value="HTH-TYPE TRANSCRIPTIONAL REGULATOR RV0890C-RELATED"/>
    <property type="match status" value="1"/>
</dbReference>
<dbReference type="OrthoDB" id="431454at2759"/>
<dbReference type="Pfam" id="PF20703">
    <property type="entry name" value="nSTAND1"/>
    <property type="match status" value="1"/>
</dbReference>
<dbReference type="EMBL" id="JACAZI010000014">
    <property type="protein sequence ID" value="KAF7345042.1"/>
    <property type="molecule type" value="Genomic_DNA"/>
</dbReference>
<dbReference type="AlphaFoldDB" id="A0A8H7CQZ9"/>
<organism evidence="2 3">
    <name type="scientific">Mycena venus</name>
    <dbReference type="NCBI Taxonomy" id="2733690"/>
    <lineage>
        <taxon>Eukaryota</taxon>
        <taxon>Fungi</taxon>
        <taxon>Dikarya</taxon>
        <taxon>Basidiomycota</taxon>
        <taxon>Agaricomycotina</taxon>
        <taxon>Agaricomycetes</taxon>
        <taxon>Agaricomycetidae</taxon>
        <taxon>Agaricales</taxon>
        <taxon>Marasmiineae</taxon>
        <taxon>Mycenaceae</taxon>
        <taxon>Mycena</taxon>
    </lineage>
</organism>
<feature type="domain" description="Novel STAND NTPase 1" evidence="1">
    <location>
        <begin position="210"/>
        <end position="346"/>
    </location>
</feature>
<dbReference type="Gene3D" id="3.40.50.300">
    <property type="entry name" value="P-loop containing nucleotide triphosphate hydrolases"/>
    <property type="match status" value="1"/>
</dbReference>
<dbReference type="InterPro" id="IPR049052">
    <property type="entry name" value="nSTAND1"/>
</dbReference>
<sequence>MPSHTSLPTRSREPDSILRKATVAAGTLRDMSSSSQIPFLNTISAVSFAIFGMVQTFKVQRQEYVQLVEQIHDLLWVVIDLSVGPQTTALLPPSMLYTDAAEDPLLLGESKYDGQTEAAIANRQKRSSWRNARQASEIRLKGLLCIFSFLFPTGLAKTEIDEDTRHAELLNLASAISACTLSSSDVSSLRGGSSEFSESSNSLLSLLPATPKIFYGRDGEVEELVATLLQDSPRVAILGSGGIGKTSLAAAVVHHPQIATKYHQRHFVACEAASTQIDLVHTVASQLQLDARQNVIVSSLAAGPPVLLVMDNLETAWEPTTSRARVEDFLSNLTDIPHLALLITMRGVERPGKVRWTRPFFPPLNPLSYEAAHQTFLDISDEPASNTDIDELLALTDRLPLAVSLVANLVSFEGSGPVLQRWKEGQTQLLSQGRDRQSNLDMSIGMSLSSPRMGAVPGAQALLSVISMLPDGIAEADLLQCALPIHNIEICKVTLLRTSLGYVDRNRRIKALVPVREYIQRAHPPAPELVWPVRDQLYKLLMLWKTFRQVSSPDCVARISANLGNLQSVLLWETKFDNNDVSPLIRRILTLDSFMRATGRGLSALRQNIPPLLERCTDHQLHGEYISALFEAQHYYEAKDMSGDPEARAIREFQLAFDPVGEVQLYNILATYHMFHTDNRAVGERYCECALALATEIGDFVGQGKALMHLSELEGMKGRFRQGVAYAQQSREAFGHAGHLFAQAHAIQAELNCAYRLGDFTRSAQLCAEARYILTLCGMQRSSFDLSLMSSEAESLRLKTEYAKARVIEGAIAEKSAKGNAPLEYAYALMNSAILDFEMGVDEAGVRQNLDRARPLLMGLKAPETMFWCDSVAADLQLRQGWKADAAAYYKQALKECWGHRPTIVVACLSKLGDVEHGMHDARTTFGYAVALLGYARKLLDEVATHHALRCIGDIFAARGDDDTALNLFQTAFDGFSAMGVYRHQGVCLVRIADVFERRGDFERATNFLEKAKVMFERSSQADKIALIESKLESFRS</sequence>
<reference evidence="2" key="1">
    <citation type="submission" date="2020-05" db="EMBL/GenBank/DDBJ databases">
        <title>Mycena genomes resolve the evolution of fungal bioluminescence.</title>
        <authorList>
            <person name="Tsai I.J."/>
        </authorList>
    </citation>
    <scope>NUCLEOTIDE SEQUENCE</scope>
    <source>
        <strain evidence="2">CCC161011</strain>
    </source>
</reference>
<proteinExistence type="predicted"/>
<dbReference type="Gene3D" id="1.25.40.10">
    <property type="entry name" value="Tetratricopeptide repeat domain"/>
    <property type="match status" value="2"/>
</dbReference>
<dbReference type="InterPro" id="IPR027417">
    <property type="entry name" value="P-loop_NTPase"/>
</dbReference>
<comment type="caution">
    <text evidence="2">The sequence shown here is derived from an EMBL/GenBank/DDBJ whole genome shotgun (WGS) entry which is preliminary data.</text>
</comment>
<keyword evidence="3" id="KW-1185">Reference proteome</keyword>
<evidence type="ECO:0000259" key="1">
    <source>
        <dbReference type="Pfam" id="PF20703"/>
    </source>
</evidence>
<gene>
    <name evidence="2" type="ORF">MVEN_01667100</name>
</gene>
<dbReference type="Proteomes" id="UP000620124">
    <property type="component" value="Unassembled WGS sequence"/>
</dbReference>
<dbReference type="InterPro" id="IPR011990">
    <property type="entry name" value="TPR-like_helical_dom_sf"/>
</dbReference>
<accession>A0A8H7CQZ9</accession>
<dbReference type="SUPFAM" id="SSF48452">
    <property type="entry name" value="TPR-like"/>
    <property type="match status" value="1"/>
</dbReference>
<dbReference type="SUPFAM" id="SSF52540">
    <property type="entry name" value="P-loop containing nucleoside triphosphate hydrolases"/>
    <property type="match status" value="1"/>
</dbReference>
<evidence type="ECO:0000313" key="2">
    <source>
        <dbReference type="EMBL" id="KAF7345042.1"/>
    </source>
</evidence>
<dbReference type="PANTHER" id="PTHR47691">
    <property type="entry name" value="REGULATOR-RELATED"/>
    <property type="match status" value="1"/>
</dbReference>